<reference evidence="2" key="2">
    <citation type="journal article" date="2015" name="Data Brief">
        <title>Shoot transcriptome of the giant reed, Arundo donax.</title>
        <authorList>
            <person name="Barrero R.A."/>
            <person name="Guerrero F.D."/>
            <person name="Moolhuijzen P."/>
            <person name="Goolsby J.A."/>
            <person name="Tidwell J."/>
            <person name="Bellgard S.E."/>
            <person name="Bellgard M.I."/>
        </authorList>
    </citation>
    <scope>NUCLEOTIDE SEQUENCE</scope>
    <source>
        <tissue evidence="2">Shoot tissue taken approximately 20 cm above the soil surface</tissue>
    </source>
</reference>
<protein>
    <submittedName>
        <fullName evidence="2">Uncharacterized protein</fullName>
    </submittedName>
</protein>
<reference evidence="2" key="1">
    <citation type="submission" date="2014-09" db="EMBL/GenBank/DDBJ databases">
        <authorList>
            <person name="Magalhaes I.L.F."/>
            <person name="Oliveira U."/>
            <person name="Santos F.R."/>
            <person name="Vidigal T.H.D.A."/>
            <person name="Brescovit A.D."/>
            <person name="Santos A.J."/>
        </authorList>
    </citation>
    <scope>NUCLEOTIDE SEQUENCE</scope>
    <source>
        <tissue evidence="2">Shoot tissue taken approximately 20 cm above the soil surface</tissue>
    </source>
</reference>
<proteinExistence type="predicted"/>
<organism evidence="2">
    <name type="scientific">Arundo donax</name>
    <name type="common">Giant reed</name>
    <name type="synonym">Donax arundinaceus</name>
    <dbReference type="NCBI Taxonomy" id="35708"/>
    <lineage>
        <taxon>Eukaryota</taxon>
        <taxon>Viridiplantae</taxon>
        <taxon>Streptophyta</taxon>
        <taxon>Embryophyta</taxon>
        <taxon>Tracheophyta</taxon>
        <taxon>Spermatophyta</taxon>
        <taxon>Magnoliopsida</taxon>
        <taxon>Liliopsida</taxon>
        <taxon>Poales</taxon>
        <taxon>Poaceae</taxon>
        <taxon>PACMAD clade</taxon>
        <taxon>Arundinoideae</taxon>
        <taxon>Arundineae</taxon>
        <taxon>Arundo</taxon>
    </lineage>
</organism>
<feature type="region of interest" description="Disordered" evidence="1">
    <location>
        <begin position="1"/>
        <end position="24"/>
    </location>
</feature>
<name>A0A0A8ZJM7_ARUDO</name>
<accession>A0A0A8ZJM7</accession>
<dbReference type="AlphaFoldDB" id="A0A0A8ZJM7"/>
<sequence>MLSPVATSPNSASGVANGPDCSGYVSRKCESRWIIGPSKRSISTRPPTPARYNFMDATHSNNDKL</sequence>
<evidence type="ECO:0000313" key="2">
    <source>
        <dbReference type="EMBL" id="JAD35047.1"/>
    </source>
</evidence>
<evidence type="ECO:0000256" key="1">
    <source>
        <dbReference type="SAM" id="MobiDB-lite"/>
    </source>
</evidence>
<dbReference type="EMBL" id="GBRH01262848">
    <property type="protein sequence ID" value="JAD35047.1"/>
    <property type="molecule type" value="Transcribed_RNA"/>
</dbReference>
<feature type="region of interest" description="Disordered" evidence="1">
    <location>
        <begin position="38"/>
        <end position="65"/>
    </location>
</feature>
<feature type="compositionally biased region" description="Polar residues" evidence="1">
    <location>
        <begin position="1"/>
        <end position="14"/>
    </location>
</feature>